<reference evidence="1" key="1">
    <citation type="submission" date="2022-10" db="EMBL/GenBank/DDBJ databases">
        <title>The complete genomes of actinobacterial strains from the NBC collection.</title>
        <authorList>
            <person name="Joergensen T.S."/>
            <person name="Alvarez Arevalo M."/>
            <person name="Sterndorff E.B."/>
            <person name="Faurdal D."/>
            <person name="Vuksanovic O."/>
            <person name="Mourched A.-S."/>
            <person name="Charusanti P."/>
            <person name="Shaw S."/>
            <person name="Blin K."/>
            <person name="Weber T."/>
        </authorList>
    </citation>
    <scope>NUCLEOTIDE SEQUENCE</scope>
    <source>
        <strain evidence="1">NBC_01482</strain>
    </source>
</reference>
<gene>
    <name evidence="1" type="ORF">OG563_15085</name>
</gene>
<name>A0ABZ1Z2C2_9NOCA</name>
<organism evidence="1 2">
    <name type="scientific">Nocardia vinacea</name>
    <dbReference type="NCBI Taxonomy" id="96468"/>
    <lineage>
        <taxon>Bacteria</taxon>
        <taxon>Bacillati</taxon>
        <taxon>Actinomycetota</taxon>
        <taxon>Actinomycetes</taxon>
        <taxon>Mycobacteriales</taxon>
        <taxon>Nocardiaceae</taxon>
        <taxon>Nocardia</taxon>
    </lineage>
</organism>
<evidence type="ECO:0000313" key="1">
    <source>
        <dbReference type="EMBL" id="WUV49411.1"/>
    </source>
</evidence>
<sequence length="58" mass="6469">MNARAAFGAGRRRIARLVIGIRSAHAARARQRRAIRSRGMSVRHNLTASLEYREPLAA</sequence>
<keyword evidence="2" id="KW-1185">Reference proteome</keyword>
<dbReference type="EMBL" id="CP109441">
    <property type="protein sequence ID" value="WUV49411.1"/>
    <property type="molecule type" value="Genomic_DNA"/>
</dbReference>
<proteinExistence type="predicted"/>
<dbReference type="Proteomes" id="UP001432062">
    <property type="component" value="Chromosome"/>
</dbReference>
<accession>A0ABZ1Z2C2</accession>
<dbReference type="RefSeq" id="WP_327094184.1">
    <property type="nucleotide sequence ID" value="NZ_CP109149.1"/>
</dbReference>
<evidence type="ECO:0000313" key="2">
    <source>
        <dbReference type="Proteomes" id="UP001432062"/>
    </source>
</evidence>
<protein>
    <submittedName>
        <fullName evidence="1">Uncharacterized protein</fullName>
    </submittedName>
</protein>